<dbReference type="SMART" id="SM01217">
    <property type="entry name" value="Fn3_like"/>
    <property type="match status" value="1"/>
</dbReference>
<reference evidence="4 5" key="1">
    <citation type="submission" date="2021-08" db="EMBL/GenBank/DDBJ databases">
        <title>Comparative Genomics Analysis of the Genus Qipengyuania Reveals Extensive Genetic Diversity and Metabolic Versatility, Including the Description of Fifteen Novel Species.</title>
        <authorList>
            <person name="Liu Y."/>
        </authorList>
    </citation>
    <scope>NUCLEOTIDE SEQUENCE [LARGE SCALE GENOMIC DNA]</scope>
    <source>
        <strain evidence="4 5">1NDH17</strain>
    </source>
</reference>
<dbReference type="SUPFAM" id="SSF51445">
    <property type="entry name" value="(Trans)glycosidases"/>
    <property type="match status" value="1"/>
</dbReference>
<gene>
    <name evidence="4" type="ORF">K3152_08185</name>
</gene>
<dbReference type="RefSeq" id="WP_221573595.1">
    <property type="nucleotide sequence ID" value="NZ_JAIGNK010000002.1"/>
</dbReference>
<dbReference type="Pfam" id="PF14310">
    <property type="entry name" value="Fn3-like"/>
    <property type="match status" value="1"/>
</dbReference>
<dbReference type="Pfam" id="PF00933">
    <property type="entry name" value="Glyco_hydro_3"/>
    <property type="match status" value="1"/>
</dbReference>
<dbReference type="Gene3D" id="2.60.40.10">
    <property type="entry name" value="Immunoglobulins"/>
    <property type="match status" value="1"/>
</dbReference>
<dbReference type="SUPFAM" id="SSF52279">
    <property type="entry name" value="Beta-D-glucan exohydrolase, C-terminal domain"/>
    <property type="match status" value="1"/>
</dbReference>
<dbReference type="InterPro" id="IPR013783">
    <property type="entry name" value="Ig-like_fold"/>
</dbReference>
<evidence type="ECO:0000313" key="4">
    <source>
        <dbReference type="EMBL" id="MBX7458222.1"/>
    </source>
</evidence>
<dbReference type="InterPro" id="IPR050288">
    <property type="entry name" value="Cellulose_deg_GH3"/>
</dbReference>
<dbReference type="PANTHER" id="PTHR42715">
    <property type="entry name" value="BETA-GLUCOSIDASE"/>
    <property type="match status" value="1"/>
</dbReference>
<proteinExistence type="inferred from homology"/>
<evidence type="ECO:0000259" key="3">
    <source>
        <dbReference type="SMART" id="SM01217"/>
    </source>
</evidence>
<sequence>MNPAHFDPECERLVADLLAYMTPAEKAGQLAMAQAPAPENREACDVLVEEIQQGRVGCIHSIADREQADFLQNIARDETRLGIPLLFPAHLGQGIDTILPSPLAAAASWDCDSVEAAEAVQAQEAEARGINWALGPKIGIAVTSAPVGSQSSGSAIHLAASMAVARIRGLQGASSINQAHLLAQLDLSGATTREDGRGADPVTLLRLVRAAIIGGNVASLNLADFSALERLELAKALRMLNAPGTYDGIMLSQWGEIARAIGAEDTEILLEGVPFNDLVEGMAKGTVGMDIVNDAVARVLGAKFRHGLLRAALSAPMTRPARALPTPVHNREAALALARRCAVLLRNDPALLPLGIDSGELLLVGPAVADRQAPMPEGAGVAASVLDGLEQLGIPHRYVPGLALREGKHARGGLIAADSMAIGMANEAAKRAGTVVLVLENDERGMFGEAQDQLLAALVNATSRLVVVNIGPCPVDPWLAGKPLASHLHAGQLGVMSGHAIAELLVGEFAPCGKLPIAIGPVGKSPGLPFGHGLNYADFALTNLAIERGRDRLHAFVELRNVSVREGTEVVQLYLRRSGTSDGGERESRLELVDFQRLSLRGGQVETLVFDIGREELGRYTKDGSFLFEEGMAEIFVGLSSERGMLANVEIEADLARAIAHSGVHPAAPGDRSDLRRRRA</sequence>
<accession>A0ABS7IXD1</accession>
<keyword evidence="5" id="KW-1185">Reference proteome</keyword>
<feature type="domain" description="Fibronectin type III-like" evidence="3">
    <location>
        <begin position="569"/>
        <end position="641"/>
    </location>
</feature>
<dbReference type="InterPro" id="IPR017853">
    <property type="entry name" value="GH"/>
</dbReference>
<dbReference type="InterPro" id="IPR001764">
    <property type="entry name" value="Glyco_hydro_3_N"/>
</dbReference>
<dbReference type="InterPro" id="IPR036881">
    <property type="entry name" value="Glyco_hydro_3_C_sf"/>
</dbReference>
<protein>
    <submittedName>
        <fullName evidence="4">Glycoside hydrolase family 3 C-terminal domain-containing protein</fullName>
    </submittedName>
</protein>
<evidence type="ECO:0000256" key="1">
    <source>
        <dbReference type="ARBA" id="ARBA00005336"/>
    </source>
</evidence>
<dbReference type="GO" id="GO:0016787">
    <property type="term" value="F:hydrolase activity"/>
    <property type="evidence" value="ECO:0007669"/>
    <property type="project" value="UniProtKB-KW"/>
</dbReference>
<dbReference type="Pfam" id="PF01915">
    <property type="entry name" value="Glyco_hydro_3_C"/>
    <property type="match status" value="1"/>
</dbReference>
<dbReference type="Gene3D" id="3.20.20.300">
    <property type="entry name" value="Glycoside hydrolase, family 3, N-terminal domain"/>
    <property type="match status" value="1"/>
</dbReference>
<dbReference type="Gene3D" id="3.40.50.1700">
    <property type="entry name" value="Glycoside hydrolase family 3 C-terminal domain"/>
    <property type="match status" value="1"/>
</dbReference>
<evidence type="ECO:0000313" key="5">
    <source>
        <dbReference type="Proteomes" id="UP000783253"/>
    </source>
</evidence>
<dbReference type="InterPro" id="IPR036962">
    <property type="entry name" value="Glyco_hydro_3_N_sf"/>
</dbReference>
<dbReference type="EMBL" id="JAIGNK010000002">
    <property type="protein sequence ID" value="MBX7458222.1"/>
    <property type="molecule type" value="Genomic_DNA"/>
</dbReference>
<comment type="similarity">
    <text evidence="1">Belongs to the glycosyl hydrolase 3 family.</text>
</comment>
<dbReference type="InterPro" id="IPR026891">
    <property type="entry name" value="Fn3-like"/>
</dbReference>
<comment type="caution">
    <text evidence="4">The sequence shown here is derived from an EMBL/GenBank/DDBJ whole genome shotgun (WGS) entry which is preliminary data.</text>
</comment>
<dbReference type="InterPro" id="IPR002772">
    <property type="entry name" value="Glyco_hydro_3_C"/>
</dbReference>
<organism evidence="4 5">
    <name type="scientific">Qipengyuania polymorpha</name>
    <dbReference type="NCBI Taxonomy" id="2867234"/>
    <lineage>
        <taxon>Bacteria</taxon>
        <taxon>Pseudomonadati</taxon>
        <taxon>Pseudomonadota</taxon>
        <taxon>Alphaproteobacteria</taxon>
        <taxon>Sphingomonadales</taxon>
        <taxon>Erythrobacteraceae</taxon>
        <taxon>Qipengyuania</taxon>
    </lineage>
</organism>
<dbReference type="Proteomes" id="UP000783253">
    <property type="component" value="Unassembled WGS sequence"/>
</dbReference>
<keyword evidence="2 4" id="KW-0378">Hydrolase</keyword>
<evidence type="ECO:0000256" key="2">
    <source>
        <dbReference type="ARBA" id="ARBA00022801"/>
    </source>
</evidence>
<dbReference type="PANTHER" id="PTHR42715:SF10">
    <property type="entry name" value="BETA-GLUCOSIDASE"/>
    <property type="match status" value="1"/>
</dbReference>
<name>A0ABS7IXD1_9SPHN</name>